<dbReference type="PANTHER" id="PTHR34677:SF3">
    <property type="entry name" value="BACTERIAL IG-LIKE DOMAIN-CONTAINING PROTEIN"/>
    <property type="match status" value="1"/>
</dbReference>
<keyword evidence="3" id="KW-1185">Reference proteome</keyword>
<reference evidence="2 3" key="1">
    <citation type="journal article" date="2020" name="Harmful Algae">
        <title>Molecular and morphological characterization of a novel dihydroanatoxin-a producing Microcoleus species (cyanobacteria) from the Russian River, California, USA.</title>
        <authorList>
            <person name="Conklin K.Y."/>
            <person name="Stancheva R."/>
            <person name="Otten T.G."/>
            <person name="Fadness R."/>
            <person name="Boyer G.L."/>
            <person name="Read B."/>
            <person name="Zhang X."/>
            <person name="Sheath R.G."/>
        </authorList>
    </citation>
    <scope>NUCLEOTIDE SEQUENCE [LARGE SCALE GENOMIC DNA]</scope>
    <source>
        <strain evidence="2 3">PTRS2</strain>
    </source>
</reference>
<dbReference type="PANTHER" id="PTHR34677">
    <property type="match status" value="1"/>
</dbReference>
<protein>
    <submittedName>
        <fullName evidence="2">Ig-like domain-containing protein</fullName>
    </submittedName>
</protein>
<evidence type="ECO:0000313" key="2">
    <source>
        <dbReference type="EMBL" id="MEK0189256.1"/>
    </source>
</evidence>
<dbReference type="Proteomes" id="UP001384579">
    <property type="component" value="Unassembled WGS sequence"/>
</dbReference>
<feature type="non-terminal residue" evidence="2">
    <location>
        <position position="1"/>
    </location>
</feature>
<gene>
    <name evidence="2" type="ORF">WMG39_31080</name>
</gene>
<dbReference type="EMBL" id="JBBLXS010001070">
    <property type="protein sequence ID" value="MEK0189256.1"/>
    <property type="molecule type" value="Genomic_DNA"/>
</dbReference>
<comment type="caution">
    <text evidence="2">The sequence shown here is derived from an EMBL/GenBank/DDBJ whole genome shotgun (WGS) entry which is preliminary data.</text>
</comment>
<evidence type="ECO:0000313" key="3">
    <source>
        <dbReference type="Proteomes" id="UP001384579"/>
    </source>
</evidence>
<sequence length="236" mass="23434">DGKPDLATGNYNGNTASILLNTTAKVTAVTATTADGSYGVGSTIAITATFDAAVTVTGTPRLQLETGTTDQFATYISGSGGTVLTFNYVVQAGDSSADLQYLATTALTLNSGTIKETAATAWDAILTLPALASPNSLGGSKNIVIDAVDAVAPTVTLNSTSPTTTNAPFLVTATFSETVTGFTSTDVTVGNGTVSGFTGTGTTYNFTVTPTASGNVTVDIPAATATDTAGNNNTAA</sequence>
<dbReference type="Pfam" id="PF19078">
    <property type="entry name" value="Big_12"/>
    <property type="match status" value="1"/>
</dbReference>
<feature type="non-terminal residue" evidence="2">
    <location>
        <position position="236"/>
    </location>
</feature>
<dbReference type="RefSeq" id="WP_340542484.1">
    <property type="nucleotide sequence ID" value="NZ_JBBLXS010001070.1"/>
</dbReference>
<evidence type="ECO:0000259" key="1">
    <source>
        <dbReference type="Pfam" id="PF19078"/>
    </source>
</evidence>
<organism evidence="2 3">
    <name type="scientific">Microcoleus anatoxicus PTRS2</name>
    <dbReference type="NCBI Taxonomy" id="2705321"/>
    <lineage>
        <taxon>Bacteria</taxon>
        <taxon>Bacillati</taxon>
        <taxon>Cyanobacteriota</taxon>
        <taxon>Cyanophyceae</taxon>
        <taxon>Oscillatoriophycideae</taxon>
        <taxon>Oscillatoriales</taxon>
        <taxon>Microcoleaceae</taxon>
        <taxon>Microcoleus</taxon>
        <taxon>Microcoleus anatoxicus</taxon>
    </lineage>
</organism>
<accession>A0ABU8YYM6</accession>
<dbReference type="InterPro" id="IPR044048">
    <property type="entry name" value="Big_12"/>
</dbReference>
<proteinExistence type="predicted"/>
<feature type="domain" description="Bacterial Ig-like" evidence="1">
    <location>
        <begin position="149"/>
        <end position="234"/>
    </location>
</feature>
<name>A0ABU8YYM6_9CYAN</name>